<dbReference type="EMBL" id="JAMKOV010000014">
    <property type="protein sequence ID" value="KAI8037065.1"/>
    <property type="molecule type" value="Genomic_DNA"/>
</dbReference>
<dbReference type="AlphaFoldDB" id="A0A9P9YHV2"/>
<organism evidence="3 4">
    <name type="scientific">Drosophila gunungcola</name>
    <name type="common">fruit fly</name>
    <dbReference type="NCBI Taxonomy" id="103775"/>
    <lineage>
        <taxon>Eukaryota</taxon>
        <taxon>Metazoa</taxon>
        <taxon>Ecdysozoa</taxon>
        <taxon>Arthropoda</taxon>
        <taxon>Hexapoda</taxon>
        <taxon>Insecta</taxon>
        <taxon>Pterygota</taxon>
        <taxon>Neoptera</taxon>
        <taxon>Endopterygota</taxon>
        <taxon>Diptera</taxon>
        <taxon>Brachycera</taxon>
        <taxon>Muscomorpha</taxon>
        <taxon>Ephydroidea</taxon>
        <taxon>Drosophilidae</taxon>
        <taxon>Drosophila</taxon>
        <taxon>Sophophora</taxon>
    </lineage>
</organism>
<evidence type="ECO:0000256" key="2">
    <source>
        <dbReference type="SAM" id="Phobius"/>
    </source>
</evidence>
<reference evidence="3" key="1">
    <citation type="journal article" date="2023" name="Genome Biol. Evol.">
        <title>Long-read-based Genome Assembly of Drosophila gunungcola Reveals Fewer Chemosensory Genes in Flower-breeding Species.</title>
        <authorList>
            <person name="Negi A."/>
            <person name="Liao B.Y."/>
            <person name="Yeh S.D."/>
        </authorList>
    </citation>
    <scope>NUCLEOTIDE SEQUENCE</scope>
    <source>
        <strain evidence="3">Sukarami</strain>
    </source>
</reference>
<keyword evidence="2" id="KW-0472">Membrane</keyword>
<keyword evidence="4" id="KW-1185">Reference proteome</keyword>
<protein>
    <submittedName>
        <fullName evidence="3">Uncharacterized protein</fullName>
    </submittedName>
</protein>
<evidence type="ECO:0000256" key="1">
    <source>
        <dbReference type="SAM" id="MobiDB-lite"/>
    </source>
</evidence>
<feature type="region of interest" description="Disordered" evidence="1">
    <location>
        <begin position="77"/>
        <end position="112"/>
    </location>
</feature>
<dbReference type="OrthoDB" id="7843627at2759"/>
<evidence type="ECO:0000313" key="3">
    <source>
        <dbReference type="EMBL" id="KAI8037065.1"/>
    </source>
</evidence>
<keyword evidence="2" id="KW-0812">Transmembrane</keyword>
<gene>
    <name evidence="3" type="ORF">M5D96_010384</name>
</gene>
<keyword evidence="2" id="KW-1133">Transmembrane helix</keyword>
<feature type="transmembrane region" description="Helical" evidence="2">
    <location>
        <begin position="39"/>
        <end position="63"/>
    </location>
</feature>
<accession>A0A9P9YHV2</accession>
<sequence length="112" mass="12802">MVINIIYGALEAISNAVYTTVATVWHIEQAVINLMMSTFLFILGLVCHPIMVIPMLLGCYYILRNFWFRRTRMPTTRLESSLDGGDGEPRAGFRYRSFKNHSNLANDSPKEN</sequence>
<evidence type="ECO:0000313" key="4">
    <source>
        <dbReference type="Proteomes" id="UP001059596"/>
    </source>
</evidence>
<comment type="caution">
    <text evidence="3">The sequence shown here is derived from an EMBL/GenBank/DDBJ whole genome shotgun (WGS) entry which is preliminary data.</text>
</comment>
<name>A0A9P9YHV2_9MUSC</name>
<proteinExistence type="predicted"/>
<dbReference type="Proteomes" id="UP001059596">
    <property type="component" value="Unassembled WGS sequence"/>
</dbReference>